<dbReference type="PRINTS" id="PR00461">
    <property type="entry name" value="PLPEROXIDASE"/>
</dbReference>
<evidence type="ECO:0000259" key="23">
    <source>
        <dbReference type="PROSITE" id="PS50873"/>
    </source>
</evidence>
<evidence type="ECO:0000256" key="5">
    <source>
        <dbReference type="ARBA" id="ARBA00012313"/>
    </source>
</evidence>
<dbReference type="GO" id="GO:0006979">
    <property type="term" value="P:response to oxidative stress"/>
    <property type="evidence" value="ECO:0007669"/>
    <property type="project" value="UniProtKB-UniRule"/>
</dbReference>
<dbReference type="Gene3D" id="1.10.520.10">
    <property type="match status" value="1"/>
</dbReference>
<evidence type="ECO:0000256" key="13">
    <source>
        <dbReference type="ARBA" id="ARBA00023004"/>
    </source>
</evidence>
<feature type="binding site" evidence="19">
    <location>
        <position position="77"/>
    </location>
    <ligand>
        <name>Ca(2+)</name>
        <dbReference type="ChEBI" id="CHEBI:29108"/>
        <label>1</label>
    </ligand>
</feature>
<feature type="binding site" evidence="19">
    <location>
        <position position="257"/>
    </location>
    <ligand>
        <name>Ca(2+)</name>
        <dbReference type="ChEBI" id="CHEBI:29108"/>
        <label>2</label>
    </ligand>
</feature>
<evidence type="ECO:0000256" key="15">
    <source>
        <dbReference type="ARBA" id="ARBA00023180"/>
    </source>
</evidence>
<evidence type="ECO:0000256" key="21">
    <source>
        <dbReference type="PIRSR" id="PIRSR600823-5"/>
    </source>
</evidence>
<feature type="disulfide bond" evidence="21">
    <location>
        <begin position="124"/>
        <end position="330"/>
    </location>
</feature>
<comment type="similarity">
    <text evidence="4">Belongs to the peroxidase family. Ascorbate peroxidase subfamily.</text>
</comment>
<feature type="chain" id="PRO_5024487588" description="Peroxidase" evidence="22">
    <location>
        <begin position="25"/>
        <end position="399"/>
    </location>
</feature>
<dbReference type="Gene3D" id="1.10.420.10">
    <property type="entry name" value="Peroxidase, domain 2"/>
    <property type="match status" value="1"/>
</dbReference>
<evidence type="ECO:0000256" key="14">
    <source>
        <dbReference type="ARBA" id="ARBA00023157"/>
    </source>
</evidence>
<dbReference type="InterPro" id="IPR000823">
    <property type="entry name" value="Peroxidase_pln"/>
</dbReference>
<dbReference type="Pfam" id="PF00141">
    <property type="entry name" value="peroxidase"/>
    <property type="match status" value="1"/>
</dbReference>
<dbReference type="GO" id="GO:0020037">
    <property type="term" value="F:heme binding"/>
    <property type="evidence" value="ECO:0007669"/>
    <property type="project" value="UniProtKB-UniRule"/>
</dbReference>
<feature type="binding site" evidence="18">
    <location>
        <position position="166"/>
    </location>
    <ligand>
        <name>substrate</name>
    </ligand>
</feature>
<dbReference type="PROSITE" id="PS00436">
    <property type="entry name" value="PEROXIDASE_2"/>
    <property type="match status" value="1"/>
</dbReference>
<keyword evidence="8 22" id="KW-0349">Heme</keyword>
<dbReference type="InterPro" id="IPR019793">
    <property type="entry name" value="Peroxidases_heam-ligand_BS"/>
</dbReference>
<evidence type="ECO:0000256" key="20">
    <source>
        <dbReference type="PIRSR" id="PIRSR600823-4"/>
    </source>
</evidence>
<evidence type="ECO:0000256" key="4">
    <source>
        <dbReference type="ARBA" id="ARBA00006873"/>
    </source>
</evidence>
<evidence type="ECO:0000256" key="22">
    <source>
        <dbReference type="RuleBase" id="RU362060"/>
    </source>
</evidence>
<feature type="active site" description="Proton acceptor" evidence="17">
    <location>
        <position position="69"/>
    </location>
</feature>
<sequence>MQIISRILIILSFFTICSLKFLHATDPPLSLDYYKSSCPNAEAIVRKEMECAVYSDLRNAALILRLHFHDCFVQGCDGSVLLDDTFTLQGEKNAPTNLNALKGFEIIDRIKNKLESECPNTVSCADALTYAARDATVLVGGPYWDVPVGRKDSKTASFSQVESNLPGANEGLLSIMAKFMYQGLSVTDMVALSGAHTIGMARCTNYRARIYGNYQTTASSTTIMDSNLKSLQSTCPEGAGEDNNEASMDYVSPNFFDNSYYQILVRGEGLLNSDQNLYSSIIGVVESRKLVTKYAEDPIAFFQQFSESMVKLGNITNPQTYVDGEVRKNCSSHLPIVITTLSTVEASPRFPQTESHLDCRSQLNGIKKTPRLLLFSNSPVVIRHSPPPLPTYCLRFALK</sequence>
<dbReference type="InterPro" id="IPR019794">
    <property type="entry name" value="Peroxidases_AS"/>
</dbReference>
<evidence type="ECO:0000256" key="1">
    <source>
        <dbReference type="ARBA" id="ARBA00000189"/>
    </source>
</evidence>
<dbReference type="GO" id="GO:0046872">
    <property type="term" value="F:metal ion binding"/>
    <property type="evidence" value="ECO:0007669"/>
    <property type="project" value="UniProtKB-UniRule"/>
</dbReference>
<keyword evidence="25" id="KW-1185">Reference proteome</keyword>
<evidence type="ECO:0000256" key="10">
    <source>
        <dbReference type="ARBA" id="ARBA00022729"/>
    </source>
</evidence>
<evidence type="ECO:0000256" key="17">
    <source>
        <dbReference type="PIRSR" id="PIRSR600823-1"/>
    </source>
</evidence>
<keyword evidence="6 22" id="KW-0964">Secreted</keyword>
<dbReference type="InterPro" id="IPR002016">
    <property type="entry name" value="Haem_peroxidase"/>
</dbReference>
<feature type="domain" description="Plant heme peroxidase family profile" evidence="23">
    <location>
        <begin position="28"/>
        <end position="334"/>
    </location>
</feature>
<keyword evidence="16 22" id="KW-0376">Hydrogen peroxide</keyword>
<feature type="binding site" evidence="19">
    <location>
        <position position="70"/>
    </location>
    <ligand>
        <name>Ca(2+)</name>
        <dbReference type="ChEBI" id="CHEBI:29108"/>
        <label>1</label>
    </ligand>
</feature>
<comment type="similarity">
    <text evidence="22">Belongs to the peroxidase family. Classical plant (class III) peroxidase subfamily.</text>
</comment>
<dbReference type="Proteomes" id="UP000326396">
    <property type="component" value="Linkage Group LG9"/>
</dbReference>
<evidence type="ECO:0000256" key="2">
    <source>
        <dbReference type="ARBA" id="ARBA00002322"/>
    </source>
</evidence>
<feature type="disulfide bond" evidence="21">
    <location>
        <begin position="38"/>
        <end position="118"/>
    </location>
</feature>
<evidence type="ECO:0000256" key="16">
    <source>
        <dbReference type="ARBA" id="ARBA00023324"/>
    </source>
</evidence>
<gene>
    <name evidence="24" type="ORF">E3N88_40461</name>
</gene>
<dbReference type="GO" id="GO:0140825">
    <property type="term" value="F:lactoperoxidase activity"/>
    <property type="evidence" value="ECO:0007669"/>
    <property type="project" value="UniProtKB-EC"/>
</dbReference>
<feature type="binding site" evidence="19">
    <location>
        <position position="73"/>
    </location>
    <ligand>
        <name>Ca(2+)</name>
        <dbReference type="ChEBI" id="CHEBI:29108"/>
        <label>1</label>
    </ligand>
</feature>
<dbReference type="SUPFAM" id="SSF48113">
    <property type="entry name" value="Heme-dependent peroxidases"/>
    <property type="match status" value="1"/>
</dbReference>
<evidence type="ECO:0000256" key="6">
    <source>
        <dbReference type="ARBA" id="ARBA00022525"/>
    </source>
</evidence>
<feature type="site" description="Transition state stabilizer" evidence="20">
    <location>
        <position position="65"/>
    </location>
</feature>
<dbReference type="EMBL" id="SZYD01000019">
    <property type="protein sequence ID" value="KAD2393484.1"/>
    <property type="molecule type" value="Genomic_DNA"/>
</dbReference>
<keyword evidence="10 22" id="KW-0732">Signal</keyword>
<comment type="subcellular location">
    <subcellularLocation>
        <location evidence="3 22">Secreted</location>
    </subcellularLocation>
</comment>
<name>A0A5N6LMU0_9ASTR</name>
<evidence type="ECO:0000256" key="9">
    <source>
        <dbReference type="ARBA" id="ARBA00022723"/>
    </source>
</evidence>
<dbReference type="FunFam" id="1.10.420.10:FF:000001">
    <property type="entry name" value="Peroxidase"/>
    <property type="match status" value="1"/>
</dbReference>
<dbReference type="EC" id="1.11.1.7" evidence="5 22"/>
<dbReference type="InterPro" id="IPR010255">
    <property type="entry name" value="Haem_peroxidase_sf"/>
</dbReference>
<comment type="cofactor">
    <cofactor evidence="19 22">
        <name>Ca(2+)</name>
        <dbReference type="ChEBI" id="CHEBI:29108"/>
    </cofactor>
    <text evidence="19 22">Binds 2 calcium ions per subunit.</text>
</comment>
<comment type="catalytic activity">
    <reaction evidence="1 22">
        <text>2 a phenolic donor + H2O2 = 2 a phenolic radical donor + 2 H2O</text>
        <dbReference type="Rhea" id="RHEA:56136"/>
        <dbReference type="ChEBI" id="CHEBI:15377"/>
        <dbReference type="ChEBI" id="CHEBI:16240"/>
        <dbReference type="ChEBI" id="CHEBI:139520"/>
        <dbReference type="ChEBI" id="CHEBI:139521"/>
        <dbReference type="EC" id="1.11.1.7"/>
    </reaction>
</comment>
<dbReference type="AlphaFoldDB" id="A0A5N6LMU0"/>
<dbReference type="GO" id="GO:0005576">
    <property type="term" value="C:extracellular region"/>
    <property type="evidence" value="ECO:0007669"/>
    <property type="project" value="UniProtKB-SubCell"/>
</dbReference>
<evidence type="ECO:0000313" key="25">
    <source>
        <dbReference type="Proteomes" id="UP000326396"/>
    </source>
</evidence>
<evidence type="ECO:0000256" key="3">
    <source>
        <dbReference type="ARBA" id="ARBA00004613"/>
    </source>
</evidence>
<evidence type="ECO:0000256" key="11">
    <source>
        <dbReference type="ARBA" id="ARBA00022837"/>
    </source>
</evidence>
<feature type="disulfide bond" evidence="21">
    <location>
        <begin position="203"/>
        <end position="235"/>
    </location>
</feature>
<feature type="binding site" description="axial binding residue" evidence="19">
    <location>
        <position position="196"/>
    </location>
    <ligand>
        <name>heme b</name>
        <dbReference type="ChEBI" id="CHEBI:60344"/>
    </ligand>
    <ligandPart>
        <name>Fe</name>
        <dbReference type="ChEBI" id="CHEBI:18248"/>
    </ligandPart>
</feature>
<keyword evidence="12 22" id="KW-0560">Oxidoreductase</keyword>
<dbReference type="GO" id="GO:0042744">
    <property type="term" value="P:hydrogen peroxide catabolic process"/>
    <property type="evidence" value="ECO:0007669"/>
    <property type="project" value="UniProtKB-KW"/>
</dbReference>
<keyword evidence="7 22" id="KW-0575">Peroxidase</keyword>
<dbReference type="PROSITE" id="PS00435">
    <property type="entry name" value="PEROXIDASE_1"/>
    <property type="match status" value="1"/>
</dbReference>
<keyword evidence="14 21" id="KW-1015">Disulfide bond</keyword>
<evidence type="ECO:0000313" key="24">
    <source>
        <dbReference type="EMBL" id="KAD2393484.1"/>
    </source>
</evidence>
<dbReference type="OrthoDB" id="2113341at2759"/>
<comment type="function">
    <text evidence="2">Removal of H(2)O(2), oxidation of toxic reductants, biosynthesis and degradation of lignin, suberization, auxin catabolism, response to environmental stresses such as wounding, pathogen attack and oxidative stress. These functions might be dependent on each isozyme/isoform in each plant tissue.</text>
</comment>
<proteinExistence type="inferred from homology"/>
<feature type="binding site" evidence="19">
    <location>
        <position position="75"/>
    </location>
    <ligand>
        <name>Ca(2+)</name>
        <dbReference type="ChEBI" id="CHEBI:29108"/>
        <label>1</label>
    </ligand>
</feature>
<evidence type="ECO:0000256" key="12">
    <source>
        <dbReference type="ARBA" id="ARBA00023002"/>
    </source>
</evidence>
<evidence type="ECO:0000256" key="19">
    <source>
        <dbReference type="PIRSR" id="PIRSR600823-3"/>
    </source>
</evidence>
<keyword evidence="11 19" id="KW-0106">Calcium</keyword>
<keyword evidence="13 19" id="KW-0408">Iron</keyword>
<feature type="binding site" evidence="19">
    <location>
        <position position="249"/>
    </location>
    <ligand>
        <name>Ca(2+)</name>
        <dbReference type="ChEBI" id="CHEBI:29108"/>
        <label>2</label>
    </ligand>
</feature>
<comment type="cofactor">
    <cofactor evidence="19 22">
        <name>heme b</name>
        <dbReference type="ChEBI" id="CHEBI:60344"/>
    </cofactor>
    <text evidence="19 22">Binds 1 heme b (iron(II)-protoporphyrin IX) group per subunit.</text>
</comment>
<evidence type="ECO:0000256" key="7">
    <source>
        <dbReference type="ARBA" id="ARBA00022559"/>
    </source>
</evidence>
<dbReference type="CDD" id="cd00693">
    <property type="entry name" value="secretory_peroxidase"/>
    <property type="match status" value="1"/>
</dbReference>
<accession>A0A5N6LMU0</accession>
<feature type="binding site" evidence="19">
    <location>
        <position position="197"/>
    </location>
    <ligand>
        <name>Ca(2+)</name>
        <dbReference type="ChEBI" id="CHEBI:29108"/>
        <label>2</label>
    </ligand>
</feature>
<dbReference type="InterPro" id="IPR033905">
    <property type="entry name" value="Secretory_peroxidase"/>
</dbReference>
<evidence type="ECO:0000256" key="18">
    <source>
        <dbReference type="PIRSR" id="PIRSR600823-2"/>
    </source>
</evidence>
<dbReference type="PROSITE" id="PS50873">
    <property type="entry name" value="PEROXIDASE_4"/>
    <property type="match status" value="1"/>
</dbReference>
<keyword evidence="9 19" id="KW-0479">Metal-binding</keyword>
<comment type="caution">
    <text evidence="24">The sequence shown here is derived from an EMBL/GenBank/DDBJ whole genome shotgun (WGS) entry which is preliminary data.</text>
</comment>
<reference evidence="24 25" key="1">
    <citation type="submission" date="2019-05" db="EMBL/GenBank/DDBJ databases">
        <title>Mikania micrantha, genome provides insights into the molecular mechanism of rapid growth.</title>
        <authorList>
            <person name="Liu B."/>
        </authorList>
    </citation>
    <scope>NUCLEOTIDE SEQUENCE [LARGE SCALE GENOMIC DNA]</scope>
    <source>
        <strain evidence="24">NLD-2019</strain>
        <tissue evidence="24">Leaf</tissue>
    </source>
</reference>
<dbReference type="PANTHER" id="PTHR31388:SF9">
    <property type="entry name" value="PEROXIDASE 11"/>
    <property type="match status" value="1"/>
</dbReference>
<dbReference type="PRINTS" id="PR00458">
    <property type="entry name" value="PEROXIDASE"/>
</dbReference>
<keyword evidence="15" id="KW-0325">Glycoprotein</keyword>
<protein>
    <recommendedName>
        <fullName evidence="5 22">Peroxidase</fullName>
        <ecNumber evidence="5 22">1.11.1.7</ecNumber>
    </recommendedName>
</protein>
<evidence type="ECO:0000256" key="8">
    <source>
        <dbReference type="ARBA" id="ARBA00022617"/>
    </source>
</evidence>
<feature type="disulfide bond" evidence="21">
    <location>
        <begin position="71"/>
        <end position="76"/>
    </location>
</feature>
<organism evidence="24 25">
    <name type="scientific">Mikania micrantha</name>
    <name type="common">bitter vine</name>
    <dbReference type="NCBI Taxonomy" id="192012"/>
    <lineage>
        <taxon>Eukaryota</taxon>
        <taxon>Viridiplantae</taxon>
        <taxon>Streptophyta</taxon>
        <taxon>Embryophyta</taxon>
        <taxon>Tracheophyta</taxon>
        <taxon>Spermatophyta</taxon>
        <taxon>Magnoliopsida</taxon>
        <taxon>eudicotyledons</taxon>
        <taxon>Gunneridae</taxon>
        <taxon>Pentapetalae</taxon>
        <taxon>asterids</taxon>
        <taxon>campanulids</taxon>
        <taxon>Asterales</taxon>
        <taxon>Asteraceae</taxon>
        <taxon>Asteroideae</taxon>
        <taxon>Heliantheae alliance</taxon>
        <taxon>Eupatorieae</taxon>
        <taxon>Mikania</taxon>
    </lineage>
</organism>
<feature type="signal peptide" evidence="22">
    <location>
        <begin position="1"/>
        <end position="24"/>
    </location>
</feature>
<dbReference type="PANTHER" id="PTHR31388">
    <property type="entry name" value="PEROXIDASE 72-RELATED"/>
    <property type="match status" value="1"/>
</dbReference>
<feature type="binding site" evidence="19">
    <location>
        <position position="91"/>
    </location>
    <ligand>
        <name>Ca(2+)</name>
        <dbReference type="ChEBI" id="CHEBI:29108"/>
        <label>1</label>
    </ligand>
</feature>
<dbReference type="FunFam" id="1.10.520.10:FF:000006">
    <property type="entry name" value="Peroxidase"/>
    <property type="match status" value="1"/>
</dbReference>
<feature type="binding site" evidence="19">
    <location>
        <position position="79"/>
    </location>
    <ligand>
        <name>Ca(2+)</name>
        <dbReference type="ChEBI" id="CHEBI:29108"/>
        <label>1</label>
    </ligand>
</feature>